<dbReference type="RefSeq" id="WP_280557344.1">
    <property type="nucleotide sequence ID" value="NZ_CP123488.1"/>
</dbReference>
<dbReference type="EMBL" id="CP123488">
    <property type="protein sequence ID" value="WGL56776.1"/>
    <property type="molecule type" value="Genomic_DNA"/>
</dbReference>
<evidence type="ECO:0000256" key="1">
    <source>
        <dbReference type="ARBA" id="ARBA00009787"/>
    </source>
</evidence>
<organism evidence="3 4">
    <name type="scientific">Kluyvera intermedia</name>
    <name type="common">Enterobacter intermedius</name>
    <dbReference type="NCBI Taxonomy" id="61648"/>
    <lineage>
        <taxon>Bacteria</taxon>
        <taxon>Pseudomonadati</taxon>
        <taxon>Pseudomonadota</taxon>
        <taxon>Gammaproteobacteria</taxon>
        <taxon>Enterobacterales</taxon>
        <taxon>Enterobacteriaceae</taxon>
        <taxon>Kluyvera</taxon>
    </lineage>
</organism>
<evidence type="ECO:0000259" key="2">
    <source>
        <dbReference type="Pfam" id="PF04754"/>
    </source>
</evidence>
<dbReference type="Proteomes" id="UP001177527">
    <property type="component" value="Chromosome"/>
</dbReference>
<feature type="domain" description="Transposase (putative) YhgA-like" evidence="2">
    <location>
        <begin position="4"/>
        <end position="204"/>
    </location>
</feature>
<dbReference type="InterPro" id="IPR010106">
    <property type="entry name" value="RpnA"/>
</dbReference>
<dbReference type="PANTHER" id="PTHR34611">
    <property type="match status" value="1"/>
</dbReference>
<evidence type="ECO:0000313" key="4">
    <source>
        <dbReference type="Proteomes" id="UP001177527"/>
    </source>
</evidence>
<name>A0AA95G2P2_KLUIN</name>
<protein>
    <submittedName>
        <fullName evidence="3">Rpn family recombination-promoting nuclease/putative transposase</fullName>
    </submittedName>
</protein>
<evidence type="ECO:0000313" key="3">
    <source>
        <dbReference type="EMBL" id="WGL56776.1"/>
    </source>
</evidence>
<dbReference type="Pfam" id="PF04754">
    <property type="entry name" value="Transposase_31"/>
    <property type="match status" value="1"/>
</dbReference>
<dbReference type="GO" id="GO:1990238">
    <property type="term" value="F:double-stranded DNA endonuclease activity"/>
    <property type="evidence" value="ECO:0007669"/>
    <property type="project" value="TreeGrafter"/>
</dbReference>
<dbReference type="PANTHER" id="PTHR34611:SF2">
    <property type="entry name" value="INACTIVE RECOMBINATION-PROMOTING NUCLEASE-LIKE PROTEIN RPNE-RELATED"/>
    <property type="match status" value="1"/>
</dbReference>
<sequence length="314" mass="35993">MVNTPHDALFKTFMSHPETVRDFLGIHLPANLLAICDLQTLHLESGSFVDEELRSSYSDILWSLQTCEGTGYVYALIEHQSSPDKHMAFRLMRYAFAAMQRHLNAGNEQLPLVIPMLFYHGEKSPYPFSMKWLDEFAEPEVARVLYDGALPLVDLTVLSDDEIMSHRRVALLEFLQKNIRRRDLLEMMEKLVSILQIGYTTEGQFIALLNYLKKVGWTSSPEEVFRQWGNLSPHNEDKSMTKMTLWEWYQKEHQHDFDDILEAGINEGRNKGLTEGEKQATLKIAQALLRNGIALNTVSQSTGLSVEQLNELSC</sequence>
<dbReference type="AlphaFoldDB" id="A0AA95G2P2"/>
<accession>A0AA95G2P2</accession>
<gene>
    <name evidence="3" type="ORF">QBD33_02885</name>
</gene>
<dbReference type="InterPro" id="IPR051699">
    <property type="entry name" value="Rpn/YhgA-like_nuclease"/>
</dbReference>
<comment type="similarity">
    <text evidence="1">Belongs to the Rpn/YhgA-like nuclease family.</text>
</comment>
<proteinExistence type="inferred from homology"/>
<dbReference type="GO" id="GO:0006310">
    <property type="term" value="P:DNA recombination"/>
    <property type="evidence" value="ECO:0007669"/>
    <property type="project" value="TreeGrafter"/>
</dbReference>
<reference evidence="3" key="1">
    <citation type="submission" date="2023-04" db="EMBL/GenBank/DDBJ databases">
        <title>APH(3)-Id, a novel chromosomal aminoglycoside phosphotransferase, identified from an environmental isolate of Kluyvera intermedia DW18.</title>
        <authorList>
            <person name="Sha Y."/>
        </authorList>
    </citation>
    <scope>NUCLEOTIDE SEQUENCE</scope>
    <source>
        <strain evidence="3">DW18</strain>
    </source>
</reference>
<dbReference type="InterPro" id="IPR006842">
    <property type="entry name" value="Transposase_31"/>
</dbReference>
<dbReference type="NCBIfam" id="TIGR01784">
    <property type="entry name" value="T_den_put_tspse"/>
    <property type="match status" value="1"/>
</dbReference>